<protein>
    <submittedName>
        <fullName evidence="1">Uncharacterized protein</fullName>
    </submittedName>
</protein>
<organism evidence="1 2">
    <name type="scientific">Necator americanus</name>
    <name type="common">Human hookworm</name>
    <dbReference type="NCBI Taxonomy" id="51031"/>
    <lineage>
        <taxon>Eukaryota</taxon>
        <taxon>Metazoa</taxon>
        <taxon>Ecdysozoa</taxon>
        <taxon>Nematoda</taxon>
        <taxon>Chromadorea</taxon>
        <taxon>Rhabditida</taxon>
        <taxon>Rhabditina</taxon>
        <taxon>Rhabditomorpha</taxon>
        <taxon>Strongyloidea</taxon>
        <taxon>Ancylostomatidae</taxon>
        <taxon>Bunostominae</taxon>
        <taxon>Necator</taxon>
    </lineage>
</organism>
<accession>W2TBX0</accession>
<reference evidence="2" key="1">
    <citation type="journal article" date="2014" name="Nat. Genet.">
        <title>Genome of the human hookworm Necator americanus.</title>
        <authorList>
            <person name="Tang Y.T."/>
            <person name="Gao X."/>
            <person name="Rosa B.A."/>
            <person name="Abubucker S."/>
            <person name="Hallsworth-Pepin K."/>
            <person name="Martin J."/>
            <person name="Tyagi R."/>
            <person name="Heizer E."/>
            <person name="Zhang X."/>
            <person name="Bhonagiri-Palsikar V."/>
            <person name="Minx P."/>
            <person name="Warren W.C."/>
            <person name="Wang Q."/>
            <person name="Zhan B."/>
            <person name="Hotez P.J."/>
            <person name="Sternberg P.W."/>
            <person name="Dougall A."/>
            <person name="Gaze S.T."/>
            <person name="Mulvenna J."/>
            <person name="Sotillo J."/>
            <person name="Ranganathan S."/>
            <person name="Rabelo E.M."/>
            <person name="Wilson R.K."/>
            <person name="Felgner P.L."/>
            <person name="Bethony J."/>
            <person name="Hawdon J.M."/>
            <person name="Gasser R.B."/>
            <person name="Loukas A."/>
            <person name="Mitreva M."/>
        </authorList>
    </citation>
    <scope>NUCLEOTIDE SEQUENCE [LARGE SCALE GENOMIC DNA]</scope>
</reference>
<evidence type="ECO:0000313" key="2">
    <source>
        <dbReference type="Proteomes" id="UP000053676"/>
    </source>
</evidence>
<dbReference type="KEGG" id="nai:NECAME_02839"/>
<gene>
    <name evidence="1" type="ORF">NECAME_02839</name>
</gene>
<sequence>MEKVMNPHTGWVAGQTVGNTECRSKCELIENSEQSFGQSHRQHICYRDRNCGNVFQHAHVTHN</sequence>
<dbReference type="EMBL" id="KI659793">
    <property type="protein sequence ID" value="ETN78691.1"/>
    <property type="molecule type" value="Genomic_DNA"/>
</dbReference>
<keyword evidence="2" id="KW-1185">Reference proteome</keyword>
<dbReference type="AlphaFoldDB" id="W2TBX0"/>
<evidence type="ECO:0000313" key="1">
    <source>
        <dbReference type="EMBL" id="ETN78691.1"/>
    </source>
</evidence>
<dbReference type="Proteomes" id="UP000053676">
    <property type="component" value="Unassembled WGS sequence"/>
</dbReference>
<proteinExistence type="predicted"/>
<name>W2TBX0_NECAM</name>